<dbReference type="Pfam" id="PF01546">
    <property type="entry name" value="Peptidase_M20"/>
    <property type="match status" value="1"/>
</dbReference>
<dbReference type="PROSITE" id="PS00759">
    <property type="entry name" value="ARGE_DAPE_CPG2_2"/>
    <property type="match status" value="1"/>
</dbReference>
<protein>
    <submittedName>
        <fullName evidence="11">Acetylornithine deacetylase</fullName>
    </submittedName>
</protein>
<dbReference type="RefSeq" id="WP_284303603.1">
    <property type="nucleotide sequence ID" value="NZ_BSUO01000001.1"/>
</dbReference>
<comment type="cofactor">
    <cofactor evidence="1">
        <name>Zn(2+)</name>
        <dbReference type="ChEBI" id="CHEBI:29105"/>
    </cofactor>
</comment>
<evidence type="ECO:0000313" key="12">
    <source>
        <dbReference type="Proteomes" id="UP001157126"/>
    </source>
</evidence>
<gene>
    <name evidence="11" type="primary">argE</name>
    <name evidence="11" type="ORF">GCM10025883_18280</name>
</gene>
<evidence type="ECO:0000256" key="2">
    <source>
        <dbReference type="ARBA" id="ARBA00005691"/>
    </source>
</evidence>
<keyword evidence="12" id="KW-1185">Reference proteome</keyword>
<feature type="domain" description="Peptidase M20 dimerisation" evidence="10">
    <location>
        <begin position="181"/>
        <end position="289"/>
    </location>
</feature>
<sequence length="396" mass="42246">MDRSEGPEPASLAWVTRLVSIDTTSRDSNLELIELVAEELRSHGVTPHILPNAEGTKANLLATVPASDGSRSGGVMLSGHTDVVPVDGQEWTSDPFTPQVRDGRLYGRGTCDMKAFSAVALHLLPRMVESDLREPIHLALSYDEEVGCVGGAEIVKQIADLGLSPEVCVVGEPTNMRIIKAHKSINLIRVTFTGVAAHSSLTAQGVNAIEHAARFITRVRDMADGWREEGPYDEAYPLAYTTASVNIVSGGIAGNTVPDRCVVELEFRSIAANDPAEIVDRIRGFAAEVERRMRAENDAASVQVDVLAQVPGLDAEPDTAASRLAVALGAHDSDEKVTYGTEAGQFAGSGIETIVCGPGDIAQAHAADEFIELSQIEQCEAFMNRLIDHLSEGIAS</sequence>
<organism evidence="11 12">
    <name type="scientific">Mobilicoccus caccae</name>
    <dbReference type="NCBI Taxonomy" id="1859295"/>
    <lineage>
        <taxon>Bacteria</taxon>
        <taxon>Bacillati</taxon>
        <taxon>Actinomycetota</taxon>
        <taxon>Actinomycetes</taxon>
        <taxon>Micrococcales</taxon>
        <taxon>Dermatophilaceae</taxon>
        <taxon>Mobilicoccus</taxon>
    </lineage>
</organism>
<evidence type="ECO:0000259" key="10">
    <source>
        <dbReference type="Pfam" id="PF07687"/>
    </source>
</evidence>
<dbReference type="PANTHER" id="PTHR43808">
    <property type="entry name" value="ACETYLORNITHINE DEACETYLASE"/>
    <property type="match status" value="1"/>
</dbReference>
<keyword evidence="9" id="KW-0170">Cobalt</keyword>
<dbReference type="InterPro" id="IPR010169">
    <property type="entry name" value="AcOrn-deacetyl"/>
</dbReference>
<evidence type="ECO:0000256" key="5">
    <source>
        <dbReference type="ARBA" id="ARBA00022605"/>
    </source>
</evidence>
<evidence type="ECO:0000256" key="9">
    <source>
        <dbReference type="ARBA" id="ARBA00023285"/>
    </source>
</evidence>
<name>A0ABQ6ISX1_9MICO</name>
<evidence type="ECO:0000256" key="7">
    <source>
        <dbReference type="ARBA" id="ARBA00022801"/>
    </source>
</evidence>
<dbReference type="InterPro" id="IPR002933">
    <property type="entry name" value="Peptidase_M20"/>
</dbReference>
<keyword evidence="4" id="KW-0055">Arginine biosynthesis</keyword>
<keyword evidence="8" id="KW-0862">Zinc</keyword>
<dbReference type="NCBIfam" id="TIGR01892">
    <property type="entry name" value="AcOrn-deacetyl"/>
    <property type="match status" value="1"/>
</dbReference>
<dbReference type="InterPro" id="IPR050072">
    <property type="entry name" value="Peptidase_M20A"/>
</dbReference>
<keyword evidence="5" id="KW-0028">Amino-acid biosynthesis</keyword>
<proteinExistence type="inferred from homology"/>
<evidence type="ECO:0000256" key="1">
    <source>
        <dbReference type="ARBA" id="ARBA00001947"/>
    </source>
</evidence>
<evidence type="ECO:0000256" key="4">
    <source>
        <dbReference type="ARBA" id="ARBA00022571"/>
    </source>
</evidence>
<comment type="caution">
    <text evidence="11">The sequence shown here is derived from an EMBL/GenBank/DDBJ whole genome shotgun (WGS) entry which is preliminary data.</text>
</comment>
<dbReference type="Gene3D" id="3.40.630.10">
    <property type="entry name" value="Zn peptidases"/>
    <property type="match status" value="1"/>
</dbReference>
<dbReference type="EMBL" id="BSUO01000001">
    <property type="protein sequence ID" value="GMA39783.1"/>
    <property type="molecule type" value="Genomic_DNA"/>
</dbReference>
<dbReference type="InterPro" id="IPR011650">
    <property type="entry name" value="Peptidase_M20_dimer"/>
</dbReference>
<dbReference type="InterPro" id="IPR001261">
    <property type="entry name" value="ArgE/DapE_CS"/>
</dbReference>
<dbReference type="Pfam" id="PF07687">
    <property type="entry name" value="M20_dimer"/>
    <property type="match status" value="1"/>
</dbReference>
<evidence type="ECO:0000256" key="8">
    <source>
        <dbReference type="ARBA" id="ARBA00022833"/>
    </source>
</evidence>
<evidence type="ECO:0000313" key="11">
    <source>
        <dbReference type="EMBL" id="GMA39783.1"/>
    </source>
</evidence>
<comment type="similarity">
    <text evidence="2">Belongs to the peptidase M20A family. ArgE subfamily.</text>
</comment>
<accession>A0ABQ6ISX1</accession>
<evidence type="ECO:0000256" key="3">
    <source>
        <dbReference type="ARBA" id="ARBA00022490"/>
    </source>
</evidence>
<evidence type="ECO:0000256" key="6">
    <source>
        <dbReference type="ARBA" id="ARBA00022723"/>
    </source>
</evidence>
<dbReference type="InterPro" id="IPR036264">
    <property type="entry name" value="Bact_exopeptidase_dim_dom"/>
</dbReference>
<dbReference type="Gene3D" id="3.30.70.360">
    <property type="match status" value="1"/>
</dbReference>
<keyword evidence="6" id="KW-0479">Metal-binding</keyword>
<dbReference type="CDD" id="cd03894">
    <property type="entry name" value="M20_ArgE"/>
    <property type="match status" value="1"/>
</dbReference>
<keyword evidence="3" id="KW-0963">Cytoplasm</keyword>
<dbReference type="Proteomes" id="UP001157126">
    <property type="component" value="Unassembled WGS sequence"/>
</dbReference>
<dbReference type="PROSITE" id="PS00758">
    <property type="entry name" value="ARGE_DAPE_CPG2_1"/>
    <property type="match status" value="1"/>
</dbReference>
<dbReference type="SUPFAM" id="SSF53187">
    <property type="entry name" value="Zn-dependent exopeptidases"/>
    <property type="match status" value="1"/>
</dbReference>
<dbReference type="NCBIfam" id="NF005710">
    <property type="entry name" value="PRK07522.1"/>
    <property type="match status" value="1"/>
</dbReference>
<dbReference type="PANTHER" id="PTHR43808:SF31">
    <property type="entry name" value="N-ACETYL-L-CITRULLINE DEACETYLASE"/>
    <property type="match status" value="1"/>
</dbReference>
<reference evidence="12" key="1">
    <citation type="journal article" date="2019" name="Int. J. Syst. Evol. Microbiol.">
        <title>The Global Catalogue of Microorganisms (GCM) 10K type strain sequencing project: providing services to taxonomists for standard genome sequencing and annotation.</title>
        <authorList>
            <consortium name="The Broad Institute Genomics Platform"/>
            <consortium name="The Broad Institute Genome Sequencing Center for Infectious Disease"/>
            <person name="Wu L."/>
            <person name="Ma J."/>
        </authorList>
    </citation>
    <scope>NUCLEOTIDE SEQUENCE [LARGE SCALE GENOMIC DNA]</scope>
    <source>
        <strain evidence="12">NBRC 113072</strain>
    </source>
</reference>
<dbReference type="SUPFAM" id="SSF55031">
    <property type="entry name" value="Bacterial exopeptidase dimerisation domain"/>
    <property type="match status" value="1"/>
</dbReference>
<keyword evidence="7" id="KW-0378">Hydrolase</keyword>